<evidence type="ECO:0000256" key="2">
    <source>
        <dbReference type="ARBA" id="ARBA00022670"/>
    </source>
</evidence>
<proteinExistence type="inferred from homology"/>
<dbReference type="InterPro" id="IPR009045">
    <property type="entry name" value="Zn_M74/Hedgehog-like"/>
</dbReference>
<comment type="similarity">
    <text evidence="9 10">Belongs to the peptidase M15D family.</text>
</comment>
<dbReference type="EMBL" id="CP036263">
    <property type="protein sequence ID" value="QDS98756.1"/>
    <property type="molecule type" value="Genomic_DNA"/>
</dbReference>
<dbReference type="EC" id="3.4.13.22" evidence="9 10"/>
<organism evidence="11 12">
    <name type="scientific">Adhaeretor mobilis</name>
    <dbReference type="NCBI Taxonomy" id="1930276"/>
    <lineage>
        <taxon>Bacteria</taxon>
        <taxon>Pseudomonadati</taxon>
        <taxon>Planctomycetota</taxon>
        <taxon>Planctomycetia</taxon>
        <taxon>Pirellulales</taxon>
        <taxon>Lacipirellulaceae</taxon>
        <taxon>Adhaeretor</taxon>
    </lineage>
</organism>
<keyword evidence="8 10" id="KW-0961">Cell wall biogenesis/degradation</keyword>
<dbReference type="InterPro" id="IPR000755">
    <property type="entry name" value="A_A_dipeptidase"/>
</dbReference>
<dbReference type="GO" id="GO:0008237">
    <property type="term" value="F:metallopeptidase activity"/>
    <property type="evidence" value="ECO:0007669"/>
    <property type="project" value="UniProtKB-KW"/>
</dbReference>
<reference evidence="11 12" key="1">
    <citation type="submission" date="2019-02" db="EMBL/GenBank/DDBJ databases">
        <title>Deep-cultivation of Planctomycetes and their phenomic and genomic characterization uncovers novel biology.</title>
        <authorList>
            <person name="Wiegand S."/>
            <person name="Jogler M."/>
            <person name="Boedeker C."/>
            <person name="Pinto D."/>
            <person name="Vollmers J."/>
            <person name="Rivas-Marin E."/>
            <person name="Kohn T."/>
            <person name="Peeters S.H."/>
            <person name="Heuer A."/>
            <person name="Rast P."/>
            <person name="Oberbeckmann S."/>
            <person name="Bunk B."/>
            <person name="Jeske O."/>
            <person name="Meyerdierks A."/>
            <person name="Storesund J.E."/>
            <person name="Kallscheuer N."/>
            <person name="Luecker S."/>
            <person name="Lage O.M."/>
            <person name="Pohl T."/>
            <person name="Merkel B.J."/>
            <person name="Hornburger P."/>
            <person name="Mueller R.-W."/>
            <person name="Bruemmer F."/>
            <person name="Labrenz M."/>
            <person name="Spormann A.M."/>
            <person name="Op den Camp H."/>
            <person name="Overmann J."/>
            <person name="Amann R."/>
            <person name="Jetten M.S.M."/>
            <person name="Mascher T."/>
            <person name="Medema M.H."/>
            <person name="Devos D.P."/>
            <person name="Kaster A.-K."/>
            <person name="Ovreas L."/>
            <person name="Rohde M."/>
            <person name="Galperin M.Y."/>
            <person name="Jogler C."/>
        </authorList>
    </citation>
    <scope>NUCLEOTIDE SEQUENCE [LARGE SCALE GENOMIC DNA]</scope>
    <source>
        <strain evidence="11 12">HG15A2</strain>
    </source>
</reference>
<keyword evidence="5 9" id="KW-0862">Zinc</keyword>
<dbReference type="GO" id="GO:0071555">
    <property type="term" value="P:cell wall organization"/>
    <property type="evidence" value="ECO:0007669"/>
    <property type="project" value="UniProtKB-KW"/>
</dbReference>
<dbReference type="Gene3D" id="3.30.1380.10">
    <property type="match status" value="1"/>
</dbReference>
<evidence type="ECO:0000256" key="3">
    <source>
        <dbReference type="ARBA" id="ARBA00022723"/>
    </source>
</evidence>
<dbReference type="AlphaFoldDB" id="A0A517MV56"/>
<dbReference type="GO" id="GO:0160237">
    <property type="term" value="F:D-Ala-D-Ala dipeptidase activity"/>
    <property type="evidence" value="ECO:0007669"/>
    <property type="project" value="UniProtKB-EC"/>
</dbReference>
<evidence type="ECO:0000256" key="8">
    <source>
        <dbReference type="ARBA" id="ARBA00023316"/>
    </source>
</evidence>
<protein>
    <recommendedName>
        <fullName evidence="9 10">D-alanyl-D-alanine dipeptidase</fullName>
        <shortName evidence="9 10">D-Ala-D-Ala dipeptidase</shortName>
        <ecNumber evidence="9 10">3.4.13.22</ecNumber>
    </recommendedName>
</protein>
<feature type="binding site" evidence="9">
    <location>
        <position position="153"/>
    </location>
    <ligand>
        <name>Zn(2+)</name>
        <dbReference type="ChEBI" id="CHEBI:29105"/>
        <note>catalytic</note>
    </ligand>
</feature>
<dbReference type="PIRSF" id="PIRSF026671">
    <property type="entry name" value="AA_dipeptidase"/>
    <property type="match status" value="1"/>
</dbReference>
<feature type="binding site" evidence="9">
    <location>
        <position position="146"/>
    </location>
    <ligand>
        <name>Zn(2+)</name>
        <dbReference type="ChEBI" id="CHEBI:29105"/>
        <note>catalytic</note>
    </ligand>
</feature>
<evidence type="ECO:0000256" key="9">
    <source>
        <dbReference type="HAMAP-Rule" id="MF_01924"/>
    </source>
</evidence>
<evidence type="ECO:0000256" key="7">
    <source>
        <dbReference type="ARBA" id="ARBA00023049"/>
    </source>
</evidence>
<feature type="active site" description="Proton donor/acceptor" evidence="9">
    <location>
        <position position="215"/>
    </location>
</feature>
<dbReference type="Pfam" id="PF01427">
    <property type="entry name" value="Peptidase_M15"/>
    <property type="match status" value="1"/>
</dbReference>
<dbReference type="RefSeq" id="WP_218932448.1">
    <property type="nucleotide sequence ID" value="NZ_CP036263.1"/>
</dbReference>
<dbReference type="SUPFAM" id="SSF55166">
    <property type="entry name" value="Hedgehog/DD-peptidase"/>
    <property type="match status" value="1"/>
</dbReference>
<comment type="cofactor">
    <cofactor evidence="9">
        <name>Zn(2+)</name>
        <dbReference type="ChEBI" id="CHEBI:29105"/>
    </cofactor>
    <text evidence="9">Binds 1 zinc ion per subunit.</text>
</comment>
<keyword evidence="6 9" id="KW-0224">Dipeptidase</keyword>
<dbReference type="GO" id="GO:0008270">
    <property type="term" value="F:zinc ion binding"/>
    <property type="evidence" value="ECO:0007669"/>
    <property type="project" value="UniProtKB-UniRule"/>
</dbReference>
<evidence type="ECO:0000313" key="11">
    <source>
        <dbReference type="EMBL" id="QDS98756.1"/>
    </source>
</evidence>
<evidence type="ECO:0000256" key="1">
    <source>
        <dbReference type="ARBA" id="ARBA00001362"/>
    </source>
</evidence>
<dbReference type="KEGG" id="amob:HG15A2_20400"/>
<dbReference type="HAMAP" id="MF_01924">
    <property type="entry name" value="A_A_dipeptidase"/>
    <property type="match status" value="1"/>
</dbReference>
<dbReference type="PROSITE" id="PS51257">
    <property type="entry name" value="PROKAR_LIPOPROTEIN"/>
    <property type="match status" value="1"/>
</dbReference>
<comment type="function">
    <text evidence="9 10">Catalyzes hydrolysis of the D-alanyl-D-alanine dipeptide.</text>
</comment>
<evidence type="ECO:0000313" key="12">
    <source>
        <dbReference type="Proteomes" id="UP000319852"/>
    </source>
</evidence>
<comment type="catalytic activity">
    <reaction evidence="1 9 10">
        <text>D-alanyl-D-alanine + H2O = 2 D-alanine</text>
        <dbReference type="Rhea" id="RHEA:20661"/>
        <dbReference type="ChEBI" id="CHEBI:15377"/>
        <dbReference type="ChEBI" id="CHEBI:57416"/>
        <dbReference type="ChEBI" id="CHEBI:57822"/>
        <dbReference type="EC" id="3.4.13.22"/>
    </reaction>
</comment>
<keyword evidence="4 9" id="KW-0378">Hydrolase</keyword>
<feature type="binding site" evidence="9">
    <location>
        <position position="218"/>
    </location>
    <ligand>
        <name>Zn(2+)</name>
        <dbReference type="ChEBI" id="CHEBI:29105"/>
        <note>catalytic</note>
    </ligand>
</feature>
<dbReference type="PANTHER" id="PTHR43126:SF1">
    <property type="entry name" value="D-ALANYL-D-ALANINE DIPEPTIDASE"/>
    <property type="match status" value="1"/>
</dbReference>
<name>A0A517MV56_9BACT</name>
<evidence type="ECO:0000256" key="6">
    <source>
        <dbReference type="ARBA" id="ARBA00022997"/>
    </source>
</evidence>
<dbReference type="CDD" id="cd14817">
    <property type="entry name" value="D-Ala-D-Ala_dipeptidase_VanX"/>
    <property type="match status" value="1"/>
</dbReference>
<evidence type="ECO:0000256" key="5">
    <source>
        <dbReference type="ARBA" id="ARBA00022833"/>
    </source>
</evidence>
<dbReference type="Proteomes" id="UP000319852">
    <property type="component" value="Chromosome"/>
</dbReference>
<evidence type="ECO:0000256" key="4">
    <source>
        <dbReference type="ARBA" id="ARBA00022801"/>
    </source>
</evidence>
<keyword evidence="7 9" id="KW-0482">Metalloprotease</keyword>
<sequence length="236" mass="26919">MQKLANISFLLLGISCTILTGARPLSAEQPMPEGFVDVSKIVPRLVVDLRYLSDENFVGGPIDGYLKPRCILTRKAAMALRDVQSELAEFGMGLKVFDAYRPQQAVDHFVRWSNDASAMSSKAKYYPRVDKNNLFLDGYIAAKSSHSRGSTVDLTIVTFQNDDQPPVELDMGTPFDFFGPESWGNHSELSAQQKCNRLLLRALMQKHRFRPYAKEWWHFTLDDEPYPKKYFNFPVQ</sequence>
<keyword evidence="12" id="KW-1185">Reference proteome</keyword>
<evidence type="ECO:0000256" key="10">
    <source>
        <dbReference type="PIRNR" id="PIRNR026671"/>
    </source>
</evidence>
<accession>A0A517MV56</accession>
<keyword evidence="2 9" id="KW-0645">Protease</keyword>
<dbReference type="PANTHER" id="PTHR43126">
    <property type="entry name" value="D-ALANYL-D-ALANINE DIPEPTIDASE"/>
    <property type="match status" value="1"/>
</dbReference>
<dbReference type="GO" id="GO:0006508">
    <property type="term" value="P:proteolysis"/>
    <property type="evidence" value="ECO:0007669"/>
    <property type="project" value="UniProtKB-KW"/>
</dbReference>
<keyword evidence="3 9" id="KW-0479">Metal-binding</keyword>
<gene>
    <name evidence="11" type="primary">vanX</name>
    <name evidence="11" type="ORF">HG15A2_20400</name>
</gene>
<feature type="site" description="Transition state stabilizer" evidence="9">
    <location>
        <position position="101"/>
    </location>
</feature>